<keyword evidence="2" id="KW-0472">Membrane</keyword>
<feature type="coiled-coil region" evidence="1">
    <location>
        <begin position="348"/>
        <end position="393"/>
    </location>
</feature>
<keyword evidence="2" id="KW-0812">Transmembrane</keyword>
<evidence type="ECO:0000256" key="2">
    <source>
        <dbReference type="SAM" id="Phobius"/>
    </source>
</evidence>
<keyword evidence="1" id="KW-0175">Coiled coil</keyword>
<feature type="transmembrane region" description="Helical" evidence="2">
    <location>
        <begin position="394"/>
        <end position="413"/>
    </location>
</feature>
<sequence length="528" mass="61255">MKTTNVQPLALVHNNEVCYIEENNANLQNKFSCFKIFKLKGPIDVNYLLNNIFPPSEKNYYNLEVSDYDGKSAKVKFNFTNRTHTDLVRHLQNSAEKFFNISDNGLVDWLASDTVTFRTIYQNTDTAASQQIRFNRVLFSDDVTITSSSSSSITEQPNLDLYPIIDEEAIERELNELSKKISSKSTLKNYELERLFHNTFQRRDLTVTISDLADEYFGQIRNVVTFVGSDNPNSVIEDNIMMDSNLIVHNFARYLFKHAELYINSYEAGILTGFVKNYKFGIILTLWNLINVIHSIHQSYQVLIDSDEGFKKIFQSQKSEFTNYLSIMDKTLMDLLIILYDVIDEEKYERLQRRLEQFVIAAEDLMRIVMLINNECNKELEKLEDQKQDLSCKLYAAAITIGITAFVIGGYMYNKKSFGSKDYEKYEKWIGKAAIYATGATTTAVMYNACSTRSKLQNSIEKHTSILEQLQSAYKELRNWKILGKRYIQKDIDDMNNNRMTLIDEFVRIRSQCKCLGEIFNSLDDDKK</sequence>
<gene>
    <name evidence="3" type="ORF">RhiirA5_367806</name>
</gene>
<organism evidence="3 4">
    <name type="scientific">Rhizophagus irregularis</name>
    <dbReference type="NCBI Taxonomy" id="588596"/>
    <lineage>
        <taxon>Eukaryota</taxon>
        <taxon>Fungi</taxon>
        <taxon>Fungi incertae sedis</taxon>
        <taxon>Mucoromycota</taxon>
        <taxon>Glomeromycotina</taxon>
        <taxon>Glomeromycetes</taxon>
        <taxon>Glomerales</taxon>
        <taxon>Glomeraceae</taxon>
        <taxon>Rhizophagus</taxon>
    </lineage>
</organism>
<dbReference type="VEuPathDB" id="FungiDB:RhiirA1_437785"/>
<dbReference type="VEuPathDB" id="FungiDB:RhiirFUN_000714"/>
<comment type="caution">
    <text evidence="3">The sequence shown here is derived from an EMBL/GenBank/DDBJ whole genome shotgun (WGS) entry which is preliminary data.</text>
</comment>
<protein>
    <submittedName>
        <fullName evidence="3">Uncharacterized protein</fullName>
    </submittedName>
</protein>
<dbReference type="EMBL" id="LLXJ01004016">
    <property type="protein sequence ID" value="PKB96260.1"/>
    <property type="molecule type" value="Genomic_DNA"/>
</dbReference>
<proteinExistence type="predicted"/>
<dbReference type="Proteomes" id="UP000232722">
    <property type="component" value="Unassembled WGS sequence"/>
</dbReference>
<reference evidence="3 4" key="1">
    <citation type="submission" date="2016-04" db="EMBL/GenBank/DDBJ databases">
        <title>Genome analyses suggest a sexual origin of heterokaryosis in a supposedly ancient asexual fungus.</title>
        <authorList>
            <person name="Ropars J."/>
            <person name="Sedzielewska K."/>
            <person name="Noel J."/>
            <person name="Charron P."/>
            <person name="Farinelli L."/>
            <person name="Marton T."/>
            <person name="Kruger M."/>
            <person name="Pelin A."/>
            <person name="Brachmann A."/>
            <person name="Corradi N."/>
        </authorList>
    </citation>
    <scope>NUCLEOTIDE SEQUENCE [LARGE SCALE GENOMIC DNA]</scope>
    <source>
        <strain evidence="3 4">A5</strain>
    </source>
</reference>
<evidence type="ECO:0000313" key="4">
    <source>
        <dbReference type="Proteomes" id="UP000232722"/>
    </source>
</evidence>
<keyword evidence="2" id="KW-1133">Transmembrane helix</keyword>
<evidence type="ECO:0000256" key="1">
    <source>
        <dbReference type="SAM" id="Coils"/>
    </source>
</evidence>
<reference evidence="3 4" key="2">
    <citation type="submission" date="2017-09" db="EMBL/GenBank/DDBJ databases">
        <title>Extensive intraspecific genome diversity in a model arbuscular mycorrhizal fungus.</title>
        <authorList>
            <person name="Chen E.C."/>
            <person name="Morin E."/>
            <person name="Beaudet D."/>
            <person name="Noel J."/>
            <person name="Ndikumana S."/>
            <person name="Charron P."/>
            <person name="St-Onge C."/>
            <person name="Giorgi J."/>
            <person name="Grigoriev I.V."/>
            <person name="Roux C."/>
            <person name="Martin F.M."/>
            <person name="Corradi N."/>
        </authorList>
    </citation>
    <scope>NUCLEOTIDE SEQUENCE [LARGE SCALE GENOMIC DNA]</scope>
    <source>
        <strain evidence="3 4">A5</strain>
    </source>
</reference>
<name>A0A2N0NNU7_9GLOM</name>
<dbReference type="AlphaFoldDB" id="A0A2N0NNU7"/>
<evidence type="ECO:0000313" key="3">
    <source>
        <dbReference type="EMBL" id="PKB96260.1"/>
    </source>
</evidence>
<accession>A0A2N0NNU7</accession>